<evidence type="ECO:0000313" key="2">
    <source>
        <dbReference type="EMBL" id="MBB5780350.1"/>
    </source>
</evidence>
<comment type="caution">
    <text evidence="2">The sequence shown here is derived from an EMBL/GenBank/DDBJ whole genome shotgun (WGS) entry which is preliminary data.</text>
</comment>
<dbReference type="Pfam" id="PF09346">
    <property type="entry name" value="SMI1_KNR4"/>
    <property type="match status" value="1"/>
</dbReference>
<dbReference type="Gene3D" id="3.80.10.10">
    <property type="entry name" value="Ribonuclease Inhibitor"/>
    <property type="match status" value="1"/>
</dbReference>
<keyword evidence="3" id="KW-1185">Reference proteome</keyword>
<evidence type="ECO:0000259" key="1">
    <source>
        <dbReference type="Pfam" id="PF09346"/>
    </source>
</evidence>
<evidence type="ECO:0000313" key="3">
    <source>
        <dbReference type="Proteomes" id="UP000579153"/>
    </source>
</evidence>
<organism evidence="2 3">
    <name type="scientific">Nonomuraea jabiensis</name>
    <dbReference type="NCBI Taxonomy" id="882448"/>
    <lineage>
        <taxon>Bacteria</taxon>
        <taxon>Bacillati</taxon>
        <taxon>Actinomycetota</taxon>
        <taxon>Actinomycetes</taxon>
        <taxon>Streptosporangiales</taxon>
        <taxon>Streptosporangiaceae</taxon>
        <taxon>Nonomuraea</taxon>
    </lineage>
</organism>
<proteinExistence type="predicted"/>
<dbReference type="AlphaFoldDB" id="A0A7W9GAR9"/>
<feature type="domain" description="Knr4/Smi1-like" evidence="1">
    <location>
        <begin position="164"/>
        <end position="295"/>
    </location>
</feature>
<accession>A0A7W9GAR9</accession>
<name>A0A7W9GAR9_9ACTN</name>
<dbReference type="InterPro" id="IPR032675">
    <property type="entry name" value="LRR_dom_sf"/>
</dbReference>
<dbReference type="InterPro" id="IPR037883">
    <property type="entry name" value="Knr4/Smi1-like_sf"/>
</dbReference>
<dbReference type="EMBL" id="JACHMB010000001">
    <property type="protein sequence ID" value="MBB5780350.1"/>
    <property type="molecule type" value="Genomic_DNA"/>
</dbReference>
<dbReference type="PANTHER" id="PTHR47432:SF1">
    <property type="entry name" value="CELL WALL ASSEMBLY REGULATOR SMI1"/>
    <property type="match status" value="1"/>
</dbReference>
<dbReference type="RefSeq" id="WP_185073737.1">
    <property type="nucleotide sequence ID" value="NZ_JACHMB010000001.1"/>
</dbReference>
<gene>
    <name evidence="2" type="ORF">HD596_007106</name>
</gene>
<dbReference type="PANTHER" id="PTHR47432">
    <property type="entry name" value="CELL WALL ASSEMBLY REGULATOR SMI1"/>
    <property type="match status" value="1"/>
</dbReference>
<reference evidence="2 3" key="1">
    <citation type="submission" date="2020-08" db="EMBL/GenBank/DDBJ databases">
        <title>Sequencing the genomes of 1000 actinobacteria strains.</title>
        <authorList>
            <person name="Klenk H.-P."/>
        </authorList>
    </citation>
    <scope>NUCLEOTIDE SEQUENCE [LARGE SCALE GENOMIC DNA]</scope>
    <source>
        <strain evidence="2 3">DSM 45507</strain>
    </source>
</reference>
<dbReference type="InterPro" id="IPR018958">
    <property type="entry name" value="Knr4/Smi1-like_dom"/>
</dbReference>
<dbReference type="Proteomes" id="UP000579153">
    <property type="component" value="Unassembled WGS sequence"/>
</dbReference>
<dbReference type="SUPFAM" id="SSF160631">
    <property type="entry name" value="SMI1/KNR4-like"/>
    <property type="match status" value="1"/>
</dbReference>
<sequence>MIDDVLRSMAEKIAAAAPPKWRRAELRGFATGGGGSGHSGLTYEPGSRGGDVDLHAELSAVHTLAGPAGDHLSVELVVEAKGRFEAVVSESLERAHAGGFLYVLDRHALPAEPAAFQPGPAESTQAGDPREAVALLGAYLRERDRVLGRDTYAPPPALPEARRAELAMGLPDDLRALYAHIDGDGGEGLLDRHPWFGLERLVSQSRPENRWWAAGRAWRDHLLNPLITSTGPLLAVRRASDHPGWIPFATSTGGDFLAVDLAPGPGGRSGQVIRMGAHHDGGPAYVADSVTALLRRHVAALRAGSYRVEEGELWIDVEEPAEESRELVVAGADAASMRGMRPGIERLTVLNAPLADFRPLRGAPTLWQITVENVPGADLGPLRDTPVELLDLAMDAIDLWPLAGHATLRLLTLRTASPVDLTPLVSCPRLYGLDLSQATVNDLGVLADLKNLLYLRLRRAQWEELWERAGHPAGLAAAELAAEPPRERAWWWSVDRSYHAPEPSLRTAVKWAADLAGRSADVRTFAGRFARGGSASR</sequence>
<protein>
    <submittedName>
        <fullName evidence="2">Cell wall assembly regulator SMI1</fullName>
    </submittedName>
</protein>
<dbReference type="SUPFAM" id="SSF52058">
    <property type="entry name" value="L domain-like"/>
    <property type="match status" value="1"/>
</dbReference>
<dbReference type="InterPro" id="IPR051873">
    <property type="entry name" value="KNR4/SMI1_regulator"/>
</dbReference>